<dbReference type="InterPro" id="IPR007527">
    <property type="entry name" value="Znf_SWIM"/>
</dbReference>
<proteinExistence type="predicted"/>
<evidence type="ECO:0000256" key="2">
    <source>
        <dbReference type="SAM" id="MobiDB-lite"/>
    </source>
</evidence>
<dbReference type="EMBL" id="CAJNRD030001119">
    <property type="protein sequence ID" value="CAG5090645.1"/>
    <property type="molecule type" value="Genomic_DNA"/>
</dbReference>
<sequence>MLSEAAFRYLLANYKCKALQISPITLVTSVLDKILYPVVISFLNNNQQHCYEKIVHRKKNKFESREKFLNQICNKKLSNQKISYHLSIKKEHALIQTTRIEDYFLVAYFVTKTALHIIGWRRDESRKHPSYTLWLRQLYMSIIIFDIAGKIDHKYHDGSEVMSDLYPENRRLDPDYAERILDMMDVKANKKFLQAKIKSDTEKTVFIKDLHNLSKKRKKVTQENCLTMAADYLKDKGATVHILKKNLEFMGLSFYTPDMIKAMAAYPEIIFMDGTYKLIDTDLTVMIIIGMDSDEKSRIISVGLLVNEQYETVKWYLSTFIEENQQVIQKVNCVMTDKDSVERKVIAELLPHVKNYLCLFHTLQTFNREITCSKRNITGAEKEIAIRYVQQLAYSNSETQYNEIYNEFKNKVPKSVVDYFNTNWHNIRDQWTCYSMIEDTINNTTNNRLESLNGKGSKETDTNKTMFNNFFKCSTDEDLDEYMRDYRNYLTEAGFKHLRQEIGGSPQVNLVNIDLENKESYIHSKAEIIMITVNTCQCKFHRSLKLPCKHILALREKCNLSLFSESLCNDRWTKTYYKQKMLPTNQTSDICDCNDKRTKITNIENTAASNQKHTENQNNLRELDEIKIPKKTKGRGRAKGKSTSVIGLPKQSTAKDNSKNVYKIASSKPTIISNELFTSNLKIKQNQLNNDSPSTLNNEIDNIQENILHEVGLKEWIKQFLDDTKK</sequence>
<dbReference type="PANTHER" id="PTHR31569">
    <property type="entry name" value="SWIM-TYPE DOMAIN-CONTAINING PROTEIN"/>
    <property type="match status" value="1"/>
</dbReference>
<dbReference type="AlphaFoldDB" id="A0A8J2HCV5"/>
<keyword evidence="1" id="KW-0862">Zinc</keyword>
<feature type="region of interest" description="Disordered" evidence="2">
    <location>
        <begin position="631"/>
        <end position="652"/>
    </location>
</feature>
<dbReference type="GO" id="GO:0008270">
    <property type="term" value="F:zinc ion binding"/>
    <property type="evidence" value="ECO:0007669"/>
    <property type="project" value="UniProtKB-KW"/>
</dbReference>
<evidence type="ECO:0000313" key="5">
    <source>
        <dbReference type="Proteomes" id="UP000786811"/>
    </source>
</evidence>
<organism evidence="4 5">
    <name type="scientific">Cotesia congregata</name>
    <name type="common">Parasitoid wasp</name>
    <name type="synonym">Apanteles congregatus</name>
    <dbReference type="NCBI Taxonomy" id="51543"/>
    <lineage>
        <taxon>Eukaryota</taxon>
        <taxon>Metazoa</taxon>
        <taxon>Ecdysozoa</taxon>
        <taxon>Arthropoda</taxon>
        <taxon>Hexapoda</taxon>
        <taxon>Insecta</taxon>
        <taxon>Pterygota</taxon>
        <taxon>Neoptera</taxon>
        <taxon>Endopterygota</taxon>
        <taxon>Hymenoptera</taxon>
        <taxon>Apocrita</taxon>
        <taxon>Ichneumonoidea</taxon>
        <taxon>Braconidae</taxon>
        <taxon>Microgastrinae</taxon>
        <taxon>Cotesia</taxon>
    </lineage>
</organism>
<evidence type="ECO:0000259" key="3">
    <source>
        <dbReference type="PROSITE" id="PS50966"/>
    </source>
</evidence>
<dbReference type="Proteomes" id="UP000786811">
    <property type="component" value="Unassembled WGS sequence"/>
</dbReference>
<accession>A0A8J2HCV5</accession>
<name>A0A8J2HCV5_COTCN</name>
<dbReference type="Pfam" id="PF20784">
    <property type="entry name" value="DUF5575_C"/>
    <property type="match status" value="1"/>
</dbReference>
<dbReference type="Pfam" id="PF21056">
    <property type="entry name" value="ZSWIM1-3_RNaseH-like"/>
    <property type="match status" value="1"/>
</dbReference>
<keyword evidence="1" id="KW-0863">Zinc-finger</keyword>
<dbReference type="OrthoDB" id="123417at2759"/>
<evidence type="ECO:0000256" key="1">
    <source>
        <dbReference type="PROSITE-ProRule" id="PRU00325"/>
    </source>
</evidence>
<keyword evidence="1" id="KW-0479">Metal-binding</keyword>
<reference evidence="4" key="1">
    <citation type="submission" date="2021-04" db="EMBL/GenBank/DDBJ databases">
        <authorList>
            <person name="Chebbi M.A.C M."/>
        </authorList>
    </citation>
    <scope>NUCLEOTIDE SEQUENCE</scope>
</reference>
<evidence type="ECO:0000313" key="4">
    <source>
        <dbReference type="EMBL" id="CAG5090645.1"/>
    </source>
</evidence>
<keyword evidence="5" id="KW-1185">Reference proteome</keyword>
<dbReference type="InterPro" id="IPR049218">
    <property type="entry name" value="DUF5575_C"/>
</dbReference>
<feature type="compositionally biased region" description="Basic residues" evidence="2">
    <location>
        <begin position="631"/>
        <end position="640"/>
    </location>
</feature>
<dbReference type="PROSITE" id="PS50966">
    <property type="entry name" value="ZF_SWIM"/>
    <property type="match status" value="1"/>
</dbReference>
<dbReference type="InterPro" id="IPR052579">
    <property type="entry name" value="Zinc_finger_SWIM"/>
</dbReference>
<dbReference type="InterPro" id="IPR048324">
    <property type="entry name" value="ZSWIM1-3_RNaseH-like"/>
</dbReference>
<gene>
    <name evidence="4" type="ORF">HICCMSTLAB_LOCUS5706</name>
</gene>
<protein>
    <recommendedName>
        <fullName evidence="3">SWIM-type domain-containing protein</fullName>
    </recommendedName>
</protein>
<comment type="caution">
    <text evidence="4">The sequence shown here is derived from an EMBL/GenBank/DDBJ whole genome shotgun (WGS) entry which is preliminary data.</text>
</comment>
<feature type="domain" description="SWIM-type" evidence="3">
    <location>
        <begin position="509"/>
        <end position="559"/>
    </location>
</feature>
<dbReference type="PANTHER" id="PTHR31569:SF4">
    <property type="entry name" value="SWIM-TYPE DOMAIN-CONTAINING PROTEIN"/>
    <property type="match status" value="1"/>
</dbReference>